<protein>
    <submittedName>
        <fullName evidence="1">Uncharacterized protein</fullName>
    </submittedName>
</protein>
<proteinExistence type="predicted"/>
<dbReference type="EMBL" id="JACEMZ010000047">
    <property type="protein sequence ID" value="MBA4452831.1"/>
    <property type="molecule type" value="Genomic_DNA"/>
</dbReference>
<name>A0AC60VZP9_9ARCH</name>
<evidence type="ECO:0000313" key="1">
    <source>
        <dbReference type="EMBL" id="MBA4452831.1"/>
    </source>
</evidence>
<reference evidence="1 2" key="1">
    <citation type="journal article" date="2020" name="Appl. Environ. Microbiol.">
        <title>Genomic Characteristics of a Novel Species of Ammonia-Oxidizing Archaea from the Jiulong River Estuary.</title>
        <authorList>
            <person name="Zou D."/>
            <person name="Wan R."/>
            <person name="Han L."/>
            <person name="Xu M.N."/>
            <person name="Liu Y."/>
            <person name="Liu H."/>
            <person name="Kao S.J."/>
            <person name="Li M."/>
        </authorList>
    </citation>
    <scope>NUCLEOTIDE SEQUENCE [LARGE SCALE GENOMIC DNA]</scope>
    <source>
        <strain evidence="1">W1bin1</strain>
    </source>
</reference>
<accession>A0AC60VZP9</accession>
<dbReference type="Proteomes" id="UP000559653">
    <property type="component" value="Unassembled WGS sequence"/>
</dbReference>
<gene>
    <name evidence="1" type="ORF">H2B03_06675</name>
</gene>
<organism evidence="1 2">
    <name type="scientific">Candidatus Nitrosomaritimum aestuariumsis</name>
    <dbReference type="NCBI Taxonomy" id="3342354"/>
    <lineage>
        <taxon>Archaea</taxon>
        <taxon>Nitrososphaerota</taxon>
        <taxon>Nitrososphaeria</taxon>
        <taxon>Nitrosopumilales</taxon>
        <taxon>Nitrosopumilaceae</taxon>
        <taxon>Candidatus Nitrosomaritimum</taxon>
    </lineage>
</organism>
<sequence length="158" mass="17160">MKKKLIGLTASILAISLIFSSVKSTEAVSYYGHDGSVSEYLEKVVVKPYSNKKDTWVYIVKACATDHNLGVAGVVLKSDIDREQLGVSKSIVKGNCSHYGAVMNAKDGDTLGAELILTHEALEKYQGLVKSIPEKSTQDIKSTMKEISFYRSILGGLV</sequence>
<comment type="caution">
    <text evidence="1">The sequence shown here is derived from an EMBL/GenBank/DDBJ whole genome shotgun (WGS) entry which is preliminary data.</text>
</comment>
<evidence type="ECO:0000313" key="2">
    <source>
        <dbReference type="Proteomes" id="UP000559653"/>
    </source>
</evidence>